<evidence type="ECO:0000313" key="19">
    <source>
        <dbReference type="Proteomes" id="UP000290106"/>
    </source>
</evidence>
<dbReference type="Pfam" id="PF07733">
    <property type="entry name" value="DNA_pol3_alpha"/>
    <property type="match status" value="2"/>
</dbReference>
<dbReference type="GO" id="GO:0003677">
    <property type="term" value="F:DNA binding"/>
    <property type="evidence" value="ECO:0007669"/>
    <property type="project" value="UniProtKB-UniRule"/>
</dbReference>
<evidence type="ECO:0000256" key="3">
    <source>
        <dbReference type="ARBA" id="ARBA00022490"/>
    </source>
</evidence>
<dbReference type="PANTHER" id="PTHR32294">
    <property type="entry name" value="DNA POLYMERASE III SUBUNIT ALPHA"/>
    <property type="match status" value="1"/>
</dbReference>
<dbReference type="InterPro" id="IPR028112">
    <property type="entry name" value="DNA_PolC-type_N_I"/>
</dbReference>
<dbReference type="Gene3D" id="3.30.420.10">
    <property type="entry name" value="Ribonuclease H-like superfamily/Ribonuclease H"/>
    <property type="match status" value="1"/>
</dbReference>
<evidence type="ECO:0000256" key="1">
    <source>
        <dbReference type="ARBA" id="ARBA00003452"/>
    </source>
</evidence>
<evidence type="ECO:0000256" key="9">
    <source>
        <dbReference type="ARBA" id="ARBA00022839"/>
    </source>
</evidence>
<dbReference type="GO" id="GO:0006261">
    <property type="term" value="P:DNA-templated DNA replication"/>
    <property type="evidence" value="ECO:0007669"/>
    <property type="project" value="UniProtKB-UniRule"/>
</dbReference>
<dbReference type="Gene3D" id="1.10.150.870">
    <property type="match status" value="1"/>
</dbReference>
<keyword evidence="7 13" id="KW-0540">Nuclease</keyword>
<feature type="compositionally biased region" description="Basic and acidic residues" evidence="15">
    <location>
        <begin position="218"/>
        <end position="231"/>
    </location>
</feature>
<feature type="compositionally biased region" description="Basic and acidic residues" evidence="15">
    <location>
        <begin position="254"/>
        <end position="268"/>
    </location>
</feature>
<evidence type="ECO:0000256" key="4">
    <source>
        <dbReference type="ARBA" id="ARBA00022679"/>
    </source>
</evidence>
<keyword evidence="14" id="KW-0175">Coiled coil</keyword>
<dbReference type="InterPro" id="IPR003141">
    <property type="entry name" value="Pol/His_phosphatase_N"/>
</dbReference>
<protein>
    <recommendedName>
        <fullName evidence="13">DNA polymerase III PolC-type</fullName>
        <shortName evidence="13">PolIII</shortName>
        <ecNumber evidence="13">2.7.7.7</ecNumber>
    </recommendedName>
</protein>
<evidence type="ECO:0000256" key="2">
    <source>
        <dbReference type="ARBA" id="ARBA00004496"/>
    </source>
</evidence>
<keyword evidence="5 13" id="KW-0548">Nucleotidyltransferase</keyword>
<dbReference type="InterPro" id="IPR006054">
    <property type="entry name" value="DnaQ"/>
</dbReference>
<reference evidence="18 19" key="1">
    <citation type="submission" date="2019-01" db="EMBL/GenBank/DDBJ databases">
        <title>Blautia sp. nov. KGMB01111 isolated human feces.</title>
        <authorList>
            <person name="Park J.-E."/>
            <person name="Kim J.-S."/>
            <person name="Park S.-H."/>
        </authorList>
    </citation>
    <scope>NUCLEOTIDE SEQUENCE [LARGE SCALE GENOMIC DNA]</scope>
    <source>
        <strain evidence="18 19">KGMB01111</strain>
    </source>
</reference>
<keyword evidence="19" id="KW-1185">Reference proteome</keyword>
<evidence type="ECO:0000256" key="7">
    <source>
        <dbReference type="ARBA" id="ARBA00022722"/>
    </source>
</evidence>
<dbReference type="InterPro" id="IPR036397">
    <property type="entry name" value="RNaseH_sf"/>
</dbReference>
<dbReference type="SUPFAM" id="SSF53098">
    <property type="entry name" value="Ribonuclease H-like"/>
    <property type="match status" value="1"/>
</dbReference>
<dbReference type="Pfam" id="PF14579">
    <property type="entry name" value="HHH_6"/>
    <property type="match status" value="1"/>
</dbReference>
<dbReference type="Gene3D" id="2.40.50.140">
    <property type="entry name" value="Nucleic acid-binding proteins"/>
    <property type="match status" value="1"/>
</dbReference>
<dbReference type="GO" id="GO:0003887">
    <property type="term" value="F:DNA-directed DNA polymerase activity"/>
    <property type="evidence" value="ECO:0007669"/>
    <property type="project" value="UniProtKB-UniRule"/>
</dbReference>
<dbReference type="GO" id="GO:0008408">
    <property type="term" value="F:3'-5' exonuclease activity"/>
    <property type="evidence" value="ECO:0007669"/>
    <property type="project" value="UniProtKB-UniRule"/>
</dbReference>
<dbReference type="InterPro" id="IPR006308">
    <property type="entry name" value="Pol_III_a_PolC-type_gram_pos"/>
</dbReference>
<gene>
    <name evidence="13" type="primary">polC</name>
    <name evidence="18" type="ORF">ETP43_04865</name>
</gene>
<dbReference type="Pfam" id="PF02811">
    <property type="entry name" value="PHP"/>
    <property type="match status" value="1"/>
</dbReference>
<dbReference type="Gene3D" id="1.10.150.700">
    <property type="entry name" value="PolC, middle finger domain"/>
    <property type="match status" value="1"/>
</dbReference>
<dbReference type="InterPro" id="IPR012337">
    <property type="entry name" value="RNaseH-like_sf"/>
</dbReference>
<keyword evidence="6 13" id="KW-0235">DNA replication</keyword>
<dbReference type="InterPro" id="IPR029460">
    <property type="entry name" value="DNAPol_HHH"/>
</dbReference>
<keyword evidence="8 13" id="KW-0378">Hydrolase</keyword>
<dbReference type="EC" id="2.7.7.7" evidence="13"/>
<evidence type="ECO:0000259" key="16">
    <source>
        <dbReference type="SMART" id="SM00479"/>
    </source>
</evidence>
<dbReference type="CDD" id="cd04484">
    <property type="entry name" value="polC_OBF"/>
    <property type="match status" value="1"/>
</dbReference>
<dbReference type="FunFam" id="3.30.420.10:FF:000045">
    <property type="entry name" value="3'-5' exonuclease DinG"/>
    <property type="match status" value="1"/>
</dbReference>
<accession>A0A4Q1RLE7</accession>
<evidence type="ECO:0000256" key="8">
    <source>
        <dbReference type="ARBA" id="ARBA00022801"/>
    </source>
</evidence>
<feature type="region of interest" description="Disordered" evidence="15">
    <location>
        <begin position="192"/>
        <end position="298"/>
    </location>
</feature>
<dbReference type="NCBIfam" id="TIGR01405">
    <property type="entry name" value="polC_Gram_pos"/>
    <property type="match status" value="1"/>
</dbReference>
<evidence type="ECO:0000256" key="12">
    <source>
        <dbReference type="ARBA" id="ARBA00049244"/>
    </source>
</evidence>
<dbReference type="HAMAP" id="MF_00356">
    <property type="entry name" value="DNApol_PolC"/>
    <property type="match status" value="1"/>
</dbReference>
<dbReference type="Pfam" id="PF14480">
    <property type="entry name" value="DNA_pol3_a_NI"/>
    <property type="match status" value="1"/>
</dbReference>
<feature type="domain" description="Exonuclease" evidence="16">
    <location>
        <begin position="527"/>
        <end position="692"/>
    </location>
</feature>
<dbReference type="SMART" id="SM00479">
    <property type="entry name" value="EXOIII"/>
    <property type="match status" value="1"/>
</dbReference>
<evidence type="ECO:0000256" key="15">
    <source>
        <dbReference type="SAM" id="MobiDB-lite"/>
    </source>
</evidence>
<dbReference type="CDD" id="cd06127">
    <property type="entry name" value="DEDDh"/>
    <property type="match status" value="1"/>
</dbReference>
<comment type="function">
    <text evidence="11">DNA polymerase III is a complex, multichain enzyme responsible for most of the replicative synthesis in bacteria. This DNA polymerase also exhibits 3' to 5' exonuclease activity. The alpha chain is the DNA polymerase.</text>
</comment>
<comment type="function">
    <text evidence="1 13">Required for replicative DNA synthesis. This DNA polymerase also exhibits 3' to 5' exonuclease activity.</text>
</comment>
<keyword evidence="10 13" id="KW-0239">DNA-directed DNA polymerase</keyword>
<keyword evidence="9 13" id="KW-0269">Exonuclease</keyword>
<dbReference type="InterPro" id="IPR044923">
    <property type="entry name" value="PolC_middle_finger_sf"/>
</dbReference>
<sequence>MTEKEFLDVFPQLKVDPELESLLGEVKVMKVAINPQKDCLRVYVLSRQWIHKKHIYHLEAAIKEQFFANAPLQVKIIEKFQLSSQYTPENFLDVYRQSILLELKQYSALEYNMFYTAQITFSDPETMDLVMNDSVIARDREHELVRVLEKIFCERCGFNLKVHPAYRKPVESKSRKNSELRIQEEARQILLHSKVGNKNRDRDAEEDLSGQGVEAPFAEDRVIGADGKEQKPQGNAPQKIGADGGKQPAAAAGKGKDANKGGFRDRNGGRNSGRGNFQKGRYGDGPRPLKRSDNPDVIYGRDFDDDAITIDSIAGEMGEITIRGQVTSVEAREIRNEKTIYMFNITDFTDTITVKMFLHNEQVPEISGAIKKGAFLKLKGVTTIDKFDHEITIGSLAGIKKISDFTTSRMDNSPEKRVELHCHTKMSDMDGVTDASVLVKRAYKWGHPAIAITDHGVVQSFPEANHAYDDIVSDYRKQYQKDHPEATKDEMKQVYPPFKVIYGVEAYLVDDVKGMVTGSKGQSLDESYVVFDIETTGFSPVANRIIEIGAVRVEKGSIVDRFSVFVNPQVPIPFKIEQLTSINDSMVVDAETIEDVLPKFLEFSKGAVMVAHNAGFDMSFIIENCKRLGIEQEFTYVDTVGLARMLLPGLNRFKLDTVAKALNISLLNHHRAVDDAACTAEIFVKFIKMCKERDIFDLDALNEAGKLSEHTIKKLPTYHAIILATSEVGRVNLYRLVSKSHLEYYNRRPRIPKSVYLQYKEGLMIGSACEAGELFQAILRDEPESEIARLVEFYDYLEIQPIGNNMFMVRDENRDNVTCEEDLRDLNRRIVKLGEQFQKPVVATCDVHFIDPEDEVYRRIIMTGKGFSDADDQAPLYLRTTEEMLKEFEYLGAEKAEEVVITNPNKIADVCDRVCPIRDGKFPPVIENSDQMLRDICYNEAHAIYGPDLPEIVSARLERELNSIISNGYAVMYIIAQKLVWKSNEDGYLVGSRGSVGSSFVATMAGITEVNPLSPHYLCGECYYVDFDSDEVKEYSGRAGCDMPDKVCPRCGKPLKKMGFDIPFETFLGFKGNKEPDIDLNFSGEYQSKAHKYTEVIFGAGQTFRAGTIGTLADKTAFGYVKNYYEERGVHKRNCEIDRIVQGCTGIRRTTGQHPGGIIVLPFGEDINSFTPVQHPANDVNTDIITTHFDYHSIDANLLKLDILGHDDPTMIRMLEDITHFDAQQVPLDDQSVMSLFKSTEALGITPEDIGGCPLGCLGIPEFGTDFVIQMLLDTKPTSFSDLIRISGLSHGTDVWLGNAQTLIEEGKATISTAICTRDDIMIYLINKGLESELSFTIMESVRKGKGLKPEWEEEMKAHDVPDWYIWSCKKIKYMFPKAHAAAYVMMAYRIAYYKIFYPLAYYAAYFSIRASAFSYELMCMGRERLEYYMADYKKRSDTLTKKEQDTVKDMKIVQEMYARGFSFTEVDLYKAQAHRFQVVDGKLMPALDSIEGLGDKAADAVVLAARDGQFLSKDDFRQRTKVSKSVIDFMDDLHIFGDIPESNQISLFDFQ</sequence>
<dbReference type="EMBL" id="SDKC01000001">
    <property type="protein sequence ID" value="RXS76666.1"/>
    <property type="molecule type" value="Genomic_DNA"/>
</dbReference>
<comment type="caution">
    <text evidence="18">The sequence shown here is derived from an EMBL/GenBank/DDBJ whole genome shotgun (WGS) entry which is preliminary data.</text>
</comment>
<dbReference type="NCBIfam" id="NF001688">
    <property type="entry name" value="PRK00448.1"/>
    <property type="match status" value="1"/>
</dbReference>
<evidence type="ECO:0000256" key="6">
    <source>
        <dbReference type="ARBA" id="ARBA00022705"/>
    </source>
</evidence>
<feature type="coiled-coil region" evidence="14">
    <location>
        <begin position="809"/>
        <end position="836"/>
    </location>
</feature>
<dbReference type="Pfam" id="PF17657">
    <property type="entry name" value="DNA_pol3_finger"/>
    <property type="match status" value="1"/>
</dbReference>
<dbReference type="NCBIfam" id="TIGR00573">
    <property type="entry name" value="dnaq"/>
    <property type="match status" value="1"/>
</dbReference>
<keyword evidence="4 13" id="KW-0808">Transferase</keyword>
<dbReference type="SUPFAM" id="SSF50249">
    <property type="entry name" value="Nucleic acid-binding proteins"/>
    <property type="match status" value="1"/>
</dbReference>
<dbReference type="InterPro" id="IPR011708">
    <property type="entry name" value="DNA_pol3_alpha_NTPase_dom"/>
</dbReference>
<evidence type="ECO:0000256" key="14">
    <source>
        <dbReference type="SAM" id="Coils"/>
    </source>
</evidence>
<comment type="catalytic activity">
    <reaction evidence="12 13">
        <text>DNA(n) + a 2'-deoxyribonucleoside 5'-triphosphate = DNA(n+1) + diphosphate</text>
        <dbReference type="Rhea" id="RHEA:22508"/>
        <dbReference type="Rhea" id="RHEA-COMP:17339"/>
        <dbReference type="Rhea" id="RHEA-COMP:17340"/>
        <dbReference type="ChEBI" id="CHEBI:33019"/>
        <dbReference type="ChEBI" id="CHEBI:61560"/>
        <dbReference type="ChEBI" id="CHEBI:173112"/>
        <dbReference type="EC" id="2.7.7.7"/>
    </reaction>
</comment>
<name>A0A4Q1RLE7_9FIRM</name>
<comment type="similarity">
    <text evidence="13">Belongs to the DNA polymerase type-C family. PolC subfamily.</text>
</comment>
<dbReference type="Pfam" id="PF00929">
    <property type="entry name" value="RNase_T"/>
    <property type="match status" value="1"/>
</dbReference>
<evidence type="ECO:0000256" key="5">
    <source>
        <dbReference type="ARBA" id="ARBA00022695"/>
    </source>
</evidence>
<dbReference type="InterPro" id="IPR040982">
    <property type="entry name" value="DNA_pol3_finger"/>
</dbReference>
<proteinExistence type="inferred from homology"/>
<dbReference type="PANTHER" id="PTHR32294:SF5">
    <property type="entry name" value="DNA POLYMERASE III POLC-TYPE"/>
    <property type="match status" value="1"/>
</dbReference>
<dbReference type="GO" id="GO:0005737">
    <property type="term" value="C:cytoplasm"/>
    <property type="evidence" value="ECO:0007669"/>
    <property type="project" value="UniProtKB-SubCell"/>
</dbReference>
<dbReference type="InterPro" id="IPR012340">
    <property type="entry name" value="NA-bd_OB-fold"/>
</dbReference>
<evidence type="ECO:0000256" key="10">
    <source>
        <dbReference type="ARBA" id="ARBA00022932"/>
    </source>
</evidence>
<dbReference type="Gene3D" id="3.30.1900.20">
    <property type="match status" value="2"/>
</dbReference>
<comment type="subcellular location">
    <subcellularLocation>
        <location evidence="2 13">Cytoplasm</location>
    </subcellularLocation>
</comment>
<evidence type="ECO:0000256" key="11">
    <source>
        <dbReference type="ARBA" id="ARBA00025611"/>
    </source>
</evidence>
<evidence type="ECO:0000256" key="13">
    <source>
        <dbReference type="HAMAP-Rule" id="MF_00356"/>
    </source>
</evidence>
<keyword evidence="3 13" id="KW-0963">Cytoplasm</keyword>
<dbReference type="InterPro" id="IPR004805">
    <property type="entry name" value="DnaE2/DnaE/PolC"/>
</dbReference>
<dbReference type="OrthoDB" id="9804290at2"/>
<dbReference type="InterPro" id="IPR004365">
    <property type="entry name" value="NA-bd_OB_tRNA"/>
</dbReference>
<dbReference type="Gene3D" id="6.10.140.1510">
    <property type="match status" value="1"/>
</dbReference>
<dbReference type="CDD" id="cd07435">
    <property type="entry name" value="PHP_PolIIIA_POLC"/>
    <property type="match status" value="1"/>
</dbReference>
<dbReference type="Proteomes" id="UP000290106">
    <property type="component" value="Unassembled WGS sequence"/>
</dbReference>
<evidence type="ECO:0000313" key="18">
    <source>
        <dbReference type="EMBL" id="RXS76666.1"/>
    </source>
</evidence>
<dbReference type="InterPro" id="IPR013520">
    <property type="entry name" value="Ribonucl_H"/>
</dbReference>
<dbReference type="Pfam" id="PF01336">
    <property type="entry name" value="tRNA_anti-codon"/>
    <property type="match status" value="1"/>
</dbReference>
<evidence type="ECO:0000259" key="17">
    <source>
        <dbReference type="SMART" id="SM00481"/>
    </source>
</evidence>
<organism evidence="18 19">
    <name type="scientific">Blautia faecicola</name>
    <dbReference type="NCBI Taxonomy" id="2509240"/>
    <lineage>
        <taxon>Bacteria</taxon>
        <taxon>Bacillati</taxon>
        <taxon>Bacillota</taxon>
        <taxon>Clostridia</taxon>
        <taxon>Lachnospirales</taxon>
        <taxon>Lachnospiraceae</taxon>
        <taxon>Blautia</taxon>
    </lineage>
</organism>
<dbReference type="InterPro" id="IPR004013">
    <property type="entry name" value="PHP_dom"/>
</dbReference>
<dbReference type="SMART" id="SM00481">
    <property type="entry name" value="POLIIIAc"/>
    <property type="match status" value="1"/>
</dbReference>
<dbReference type="Gene3D" id="3.20.20.140">
    <property type="entry name" value="Metal-dependent hydrolases"/>
    <property type="match status" value="2"/>
</dbReference>
<feature type="domain" description="Polymerase/histidinol phosphatase N-terminal" evidence="17">
    <location>
        <begin position="418"/>
        <end position="510"/>
    </location>
</feature>